<feature type="domain" description="C2H2-type" evidence="10">
    <location>
        <begin position="458"/>
        <end position="488"/>
    </location>
</feature>
<accession>A0A1B7THY6</accession>
<keyword evidence="5" id="KW-0805">Transcription regulation</keyword>
<evidence type="ECO:0000256" key="2">
    <source>
        <dbReference type="ARBA" id="ARBA00022723"/>
    </source>
</evidence>
<evidence type="ECO:0000313" key="12">
    <source>
        <dbReference type="Proteomes" id="UP000092321"/>
    </source>
</evidence>
<dbReference type="SUPFAM" id="SSF57667">
    <property type="entry name" value="beta-beta-alpha zinc fingers"/>
    <property type="match status" value="1"/>
</dbReference>
<gene>
    <name evidence="11" type="ORF">HANVADRAFT_51654</name>
</gene>
<dbReference type="InterPro" id="IPR013087">
    <property type="entry name" value="Znf_C2H2_type"/>
</dbReference>
<keyword evidence="4" id="KW-0862">Zinc</keyword>
<reference evidence="12" key="1">
    <citation type="journal article" date="2016" name="Proc. Natl. Acad. Sci. U.S.A.">
        <title>Comparative genomics of biotechnologically important yeasts.</title>
        <authorList>
            <person name="Riley R."/>
            <person name="Haridas S."/>
            <person name="Wolfe K.H."/>
            <person name="Lopes M.R."/>
            <person name="Hittinger C.T."/>
            <person name="Goeker M."/>
            <person name="Salamov A.A."/>
            <person name="Wisecaver J.H."/>
            <person name="Long T.M."/>
            <person name="Calvey C.H."/>
            <person name="Aerts A.L."/>
            <person name="Barry K.W."/>
            <person name="Choi C."/>
            <person name="Clum A."/>
            <person name="Coughlan A.Y."/>
            <person name="Deshpande S."/>
            <person name="Douglass A.P."/>
            <person name="Hanson S.J."/>
            <person name="Klenk H.-P."/>
            <person name="LaButti K.M."/>
            <person name="Lapidus A."/>
            <person name="Lindquist E.A."/>
            <person name="Lipzen A.M."/>
            <person name="Meier-Kolthoff J.P."/>
            <person name="Ohm R.A."/>
            <person name="Otillar R.P."/>
            <person name="Pangilinan J.L."/>
            <person name="Peng Y."/>
            <person name="Rokas A."/>
            <person name="Rosa C.A."/>
            <person name="Scheuner C."/>
            <person name="Sibirny A.A."/>
            <person name="Slot J.C."/>
            <person name="Stielow J.B."/>
            <person name="Sun H."/>
            <person name="Kurtzman C.P."/>
            <person name="Blackwell M."/>
            <person name="Grigoriev I.V."/>
            <person name="Jeffries T.W."/>
        </authorList>
    </citation>
    <scope>NUCLEOTIDE SEQUENCE [LARGE SCALE GENOMIC DNA]</scope>
    <source>
        <strain evidence="12">NRRL Y-1626</strain>
    </source>
</reference>
<keyword evidence="2" id="KW-0479">Metal-binding</keyword>
<evidence type="ECO:0000256" key="6">
    <source>
        <dbReference type="ARBA" id="ARBA00023163"/>
    </source>
</evidence>
<evidence type="ECO:0000256" key="5">
    <source>
        <dbReference type="ARBA" id="ARBA00023015"/>
    </source>
</evidence>
<comment type="caution">
    <text evidence="11">The sequence shown here is derived from an EMBL/GenBank/DDBJ whole genome shotgun (WGS) entry which is preliminary data.</text>
</comment>
<dbReference type="PROSITE" id="PS00028">
    <property type="entry name" value="ZINC_FINGER_C2H2_1"/>
    <property type="match status" value="1"/>
</dbReference>
<dbReference type="GO" id="GO:0005634">
    <property type="term" value="C:nucleus"/>
    <property type="evidence" value="ECO:0007669"/>
    <property type="project" value="UniProtKB-SubCell"/>
</dbReference>
<evidence type="ECO:0000256" key="7">
    <source>
        <dbReference type="ARBA" id="ARBA00023242"/>
    </source>
</evidence>
<name>A0A1B7THY6_9ASCO</name>
<evidence type="ECO:0000256" key="8">
    <source>
        <dbReference type="PROSITE-ProRule" id="PRU00042"/>
    </source>
</evidence>
<dbReference type="PROSITE" id="PS50157">
    <property type="entry name" value="ZINC_FINGER_C2H2_2"/>
    <property type="match status" value="1"/>
</dbReference>
<dbReference type="PANTHER" id="PTHR46179">
    <property type="entry name" value="ZINC FINGER PROTEIN"/>
    <property type="match status" value="1"/>
</dbReference>
<feature type="compositionally biased region" description="Polar residues" evidence="9">
    <location>
        <begin position="138"/>
        <end position="161"/>
    </location>
</feature>
<sequence length="548" mass="61179">MMKRTLTTDFVDNTKQNSNNPSNNKFGFSNDHIGSSLDTIDTSSYLSSFISRTDSNNNNSNTFDGQDSFYNNRNFNTSNSSLAVPLTPIGCNKATLNINNNINVNNNNNSGGNNLFGKYLMNKKLNSLKQQSVSSNNRIGSSLANENERATQITSSGSSFIGNDVGSFDNDDDRDFFQSITNATTSSTSNNNNNNNYYYNSNSAISRGSFLDNELLAADNTNYQFNSNNNDVEDLMLDDTLDQIYNNNNNVNNNNNNGDEELNYTINPMITQINPKQFASADYDFQDIDMLLQEAEEIEQAATVATNNNNLNNRNSGSTKSVSDYNIFIKGDDGVELPVQEVFKKFNFNLYDSNFNNNINTPMKPHIHPSLSSPSSLSPPSTAVGVNPMNWQTKLSSFTENSSNSFANVTDVIDDSIADTTQKLENDISDAAAVIKPMVNTVLKEEKATKHSSSTEEYKCEHANCKKSFSRPYDLVRHTKTIHSKQKKLYRCLICIKELGDVEGHKKTFSRGDALSRHIKLKHELNIGDESLRFAMKFAKENVEYVEN</sequence>
<keyword evidence="6" id="KW-0804">Transcription</keyword>
<dbReference type="Gene3D" id="3.30.160.60">
    <property type="entry name" value="Classic Zinc Finger"/>
    <property type="match status" value="1"/>
</dbReference>
<dbReference type="PANTHER" id="PTHR46179:SF13">
    <property type="entry name" value="C2H2-TYPE DOMAIN-CONTAINING PROTEIN"/>
    <property type="match status" value="1"/>
</dbReference>
<keyword evidence="7" id="KW-0539">Nucleus</keyword>
<evidence type="ECO:0000256" key="1">
    <source>
        <dbReference type="ARBA" id="ARBA00004123"/>
    </source>
</evidence>
<dbReference type="InterPro" id="IPR051061">
    <property type="entry name" value="Zinc_finger_trans_reg"/>
</dbReference>
<keyword evidence="3 8" id="KW-0863">Zinc-finger</keyword>
<evidence type="ECO:0000256" key="3">
    <source>
        <dbReference type="ARBA" id="ARBA00022771"/>
    </source>
</evidence>
<evidence type="ECO:0000256" key="4">
    <source>
        <dbReference type="ARBA" id="ARBA00022833"/>
    </source>
</evidence>
<evidence type="ECO:0000256" key="9">
    <source>
        <dbReference type="SAM" id="MobiDB-lite"/>
    </source>
</evidence>
<dbReference type="AlphaFoldDB" id="A0A1B7THY6"/>
<keyword evidence="12" id="KW-1185">Reference proteome</keyword>
<dbReference type="EMBL" id="LXPE01000004">
    <property type="protein sequence ID" value="OBA28346.1"/>
    <property type="molecule type" value="Genomic_DNA"/>
</dbReference>
<dbReference type="GO" id="GO:0006357">
    <property type="term" value="P:regulation of transcription by RNA polymerase II"/>
    <property type="evidence" value="ECO:0007669"/>
    <property type="project" value="TreeGrafter"/>
</dbReference>
<proteinExistence type="predicted"/>
<dbReference type="InterPro" id="IPR036236">
    <property type="entry name" value="Znf_C2H2_sf"/>
</dbReference>
<dbReference type="GO" id="GO:0008270">
    <property type="term" value="F:zinc ion binding"/>
    <property type="evidence" value="ECO:0007669"/>
    <property type="project" value="UniProtKB-KW"/>
</dbReference>
<dbReference type="SMART" id="SM00355">
    <property type="entry name" value="ZnF_C2H2"/>
    <property type="match status" value="2"/>
</dbReference>
<evidence type="ECO:0000313" key="11">
    <source>
        <dbReference type="EMBL" id="OBA28346.1"/>
    </source>
</evidence>
<organism evidence="11 12">
    <name type="scientific">Hanseniaspora valbyensis NRRL Y-1626</name>
    <dbReference type="NCBI Taxonomy" id="766949"/>
    <lineage>
        <taxon>Eukaryota</taxon>
        <taxon>Fungi</taxon>
        <taxon>Dikarya</taxon>
        <taxon>Ascomycota</taxon>
        <taxon>Saccharomycotina</taxon>
        <taxon>Saccharomycetes</taxon>
        <taxon>Saccharomycodales</taxon>
        <taxon>Saccharomycodaceae</taxon>
        <taxon>Hanseniaspora</taxon>
    </lineage>
</organism>
<feature type="compositionally biased region" description="Polar residues" evidence="9">
    <location>
        <begin position="1"/>
        <end position="11"/>
    </location>
</feature>
<feature type="region of interest" description="Disordered" evidence="9">
    <location>
        <begin position="138"/>
        <end position="164"/>
    </location>
</feature>
<feature type="region of interest" description="Disordered" evidence="9">
    <location>
        <begin position="1"/>
        <end position="27"/>
    </location>
</feature>
<protein>
    <recommendedName>
        <fullName evidence="10">C2H2-type domain-containing protein</fullName>
    </recommendedName>
</protein>
<evidence type="ECO:0000259" key="10">
    <source>
        <dbReference type="PROSITE" id="PS50157"/>
    </source>
</evidence>
<dbReference type="OrthoDB" id="7295497at2759"/>
<comment type="subcellular location">
    <subcellularLocation>
        <location evidence="1">Nucleus</location>
    </subcellularLocation>
</comment>
<dbReference type="Proteomes" id="UP000092321">
    <property type="component" value="Unassembled WGS sequence"/>
</dbReference>
<feature type="compositionally biased region" description="Low complexity" evidence="9">
    <location>
        <begin position="13"/>
        <end position="27"/>
    </location>
</feature>